<evidence type="ECO:0000256" key="1">
    <source>
        <dbReference type="ARBA" id="ARBA00004236"/>
    </source>
</evidence>
<keyword evidence="2" id="KW-1003">Cell membrane</keyword>
<evidence type="ECO:0000256" key="5">
    <source>
        <dbReference type="ARBA" id="ARBA00023136"/>
    </source>
</evidence>
<gene>
    <name evidence="7" type="ordered locus">Tlet_0176</name>
</gene>
<reference evidence="7 8" key="2">
    <citation type="journal article" date="2009" name="Proc. Natl. Acad. Sci. U.S.A.">
        <title>On the chimeric nature, thermophilic origin, and phylogenetic placement of the Thermotogales.</title>
        <authorList>
            <person name="Zhaxybayeva O."/>
            <person name="Swithers K.S."/>
            <person name="Lapierre P."/>
            <person name="Fournier G.P."/>
            <person name="Bickhart D.M."/>
            <person name="DeBoy R.T."/>
            <person name="Nelson K.E."/>
            <person name="Nesbo C.L."/>
            <person name="Doolittle W.F."/>
            <person name="Gogarten J.P."/>
            <person name="Noll K.M."/>
        </authorList>
    </citation>
    <scope>NUCLEOTIDE SEQUENCE [LARGE SCALE GENOMIC DNA]</scope>
    <source>
        <strain evidence="8">ATCC BAA-301 / DSM 14385 / NBRC 107922 / TMO</strain>
    </source>
</reference>
<dbReference type="HOGENOM" id="CLU_2156180_0_0_0"/>
<evidence type="ECO:0000313" key="8">
    <source>
        <dbReference type="Proteomes" id="UP000002016"/>
    </source>
</evidence>
<evidence type="ECO:0000256" key="2">
    <source>
        <dbReference type="ARBA" id="ARBA00022475"/>
    </source>
</evidence>
<evidence type="ECO:0000313" key="7">
    <source>
        <dbReference type="EMBL" id="ABV32746.1"/>
    </source>
</evidence>
<dbReference type="KEGG" id="tle:Tlet_0176"/>
<keyword evidence="3 6" id="KW-0812">Transmembrane</keyword>
<comment type="subcellular location">
    <subcellularLocation>
        <location evidence="1">Cell membrane</location>
    </subcellularLocation>
</comment>
<dbReference type="OrthoDB" id="49641at2"/>
<name>A8F3L2_PSELT</name>
<dbReference type="AlphaFoldDB" id="A8F3L2"/>
<keyword evidence="5 6" id="KW-0472">Membrane</keyword>
<protein>
    <recommendedName>
        <fullName evidence="9">Sodium pump decarboxylase gamma subunit</fullName>
    </recommendedName>
</protein>
<reference evidence="7 8" key="1">
    <citation type="submission" date="2007-08" db="EMBL/GenBank/DDBJ databases">
        <title>Complete sequence of Thermotoga lettingae TMO.</title>
        <authorList>
            <consortium name="US DOE Joint Genome Institute"/>
            <person name="Copeland A."/>
            <person name="Lucas S."/>
            <person name="Lapidus A."/>
            <person name="Barry K."/>
            <person name="Glavina del Rio T."/>
            <person name="Dalin E."/>
            <person name="Tice H."/>
            <person name="Pitluck S."/>
            <person name="Foster B."/>
            <person name="Bruce D."/>
            <person name="Schmutz J."/>
            <person name="Larimer F."/>
            <person name="Land M."/>
            <person name="Hauser L."/>
            <person name="Kyrpides N."/>
            <person name="Mikhailova N."/>
            <person name="Nelson K."/>
            <person name="Gogarten J.P."/>
            <person name="Noll K."/>
            <person name="Richardson P."/>
        </authorList>
    </citation>
    <scope>NUCLEOTIDE SEQUENCE [LARGE SCALE GENOMIC DNA]</scope>
    <source>
        <strain evidence="8">ATCC BAA-301 / DSM 14385 / NBRC 107922 / TMO</strain>
    </source>
</reference>
<proteinExistence type="predicted"/>
<dbReference type="EMBL" id="CP000812">
    <property type="protein sequence ID" value="ABV32746.1"/>
    <property type="molecule type" value="Genomic_DNA"/>
</dbReference>
<evidence type="ECO:0000256" key="6">
    <source>
        <dbReference type="SAM" id="Phobius"/>
    </source>
</evidence>
<dbReference type="RefSeq" id="WP_012002227.1">
    <property type="nucleotide sequence ID" value="NC_009828.1"/>
</dbReference>
<dbReference type="GO" id="GO:0015081">
    <property type="term" value="F:sodium ion transmembrane transporter activity"/>
    <property type="evidence" value="ECO:0007669"/>
    <property type="project" value="InterPro"/>
</dbReference>
<organism evidence="7 8">
    <name type="scientific">Pseudothermotoga lettingae (strain ATCC BAA-301 / DSM 14385 / NBRC 107922 / TMO)</name>
    <name type="common">Thermotoga lettingae</name>
    <dbReference type="NCBI Taxonomy" id="416591"/>
    <lineage>
        <taxon>Bacteria</taxon>
        <taxon>Thermotogati</taxon>
        <taxon>Thermotogota</taxon>
        <taxon>Thermotogae</taxon>
        <taxon>Thermotogales</taxon>
        <taxon>Thermotogaceae</taxon>
        <taxon>Pseudothermotoga</taxon>
    </lineage>
</organism>
<accession>A8F3L2</accession>
<feature type="transmembrane region" description="Helical" evidence="6">
    <location>
        <begin position="6"/>
        <end position="28"/>
    </location>
</feature>
<sequence>MSLATYVLVGITAVFSIFVVLYTIFRLMEFLSRDSKTKQKKSETADEKKTVEKHDDTHIAIISAVINEIFGEPVKIKSIHLSKNYSFDDRTVQWRRYGWKGARRWRASSGW</sequence>
<evidence type="ECO:0000256" key="3">
    <source>
        <dbReference type="ARBA" id="ARBA00022692"/>
    </source>
</evidence>
<dbReference type="Proteomes" id="UP000002016">
    <property type="component" value="Chromosome"/>
</dbReference>
<evidence type="ECO:0008006" key="9">
    <source>
        <dbReference type="Google" id="ProtNLM"/>
    </source>
</evidence>
<dbReference type="eggNOG" id="ENOG502ZJCM">
    <property type="taxonomic scope" value="Bacteria"/>
</dbReference>
<keyword evidence="8" id="KW-1185">Reference proteome</keyword>
<dbReference type="STRING" id="416591.Tlet_0176"/>
<dbReference type="GO" id="GO:0036376">
    <property type="term" value="P:sodium ion export across plasma membrane"/>
    <property type="evidence" value="ECO:0007669"/>
    <property type="project" value="InterPro"/>
</dbReference>
<keyword evidence="4 6" id="KW-1133">Transmembrane helix</keyword>
<dbReference type="Pfam" id="PF04277">
    <property type="entry name" value="OAD_gamma"/>
    <property type="match status" value="1"/>
</dbReference>
<dbReference type="InterPro" id="IPR005899">
    <property type="entry name" value="Na_pump_deCOase"/>
</dbReference>
<dbReference type="GO" id="GO:0005886">
    <property type="term" value="C:plasma membrane"/>
    <property type="evidence" value="ECO:0007669"/>
    <property type="project" value="UniProtKB-SubCell"/>
</dbReference>
<evidence type="ECO:0000256" key="4">
    <source>
        <dbReference type="ARBA" id="ARBA00022989"/>
    </source>
</evidence>